<feature type="compositionally biased region" description="Low complexity" evidence="1">
    <location>
        <begin position="24"/>
        <end position="35"/>
    </location>
</feature>
<protein>
    <submittedName>
        <fullName evidence="2">Uncharacterized protein</fullName>
    </submittedName>
</protein>
<sequence>MMSSHPTKPSGSTSKSQLQPSTALDSLSISSLLSGDLDDDGGGPGGGEEEGLGDLEVNPYDGLPFSSRYYALLEDRQQLPVWRLRQSLLEHLENHNMVLLSAPSGAGKSTQ</sequence>
<feature type="compositionally biased region" description="Acidic residues" evidence="1">
    <location>
        <begin position="36"/>
        <end position="53"/>
    </location>
</feature>
<gene>
    <name evidence="2" type="ORF">ILYODFUR_028375</name>
</gene>
<proteinExistence type="predicted"/>
<feature type="compositionally biased region" description="Polar residues" evidence="1">
    <location>
        <begin position="1"/>
        <end position="23"/>
    </location>
</feature>
<organism evidence="2 3">
    <name type="scientific">Ilyodon furcidens</name>
    <name type="common">goldbreast splitfin</name>
    <dbReference type="NCBI Taxonomy" id="33524"/>
    <lineage>
        <taxon>Eukaryota</taxon>
        <taxon>Metazoa</taxon>
        <taxon>Chordata</taxon>
        <taxon>Craniata</taxon>
        <taxon>Vertebrata</taxon>
        <taxon>Euteleostomi</taxon>
        <taxon>Actinopterygii</taxon>
        <taxon>Neopterygii</taxon>
        <taxon>Teleostei</taxon>
        <taxon>Neoteleostei</taxon>
        <taxon>Acanthomorphata</taxon>
        <taxon>Ovalentaria</taxon>
        <taxon>Atherinomorphae</taxon>
        <taxon>Cyprinodontiformes</taxon>
        <taxon>Goodeidae</taxon>
        <taxon>Ilyodon</taxon>
    </lineage>
</organism>
<evidence type="ECO:0000256" key="1">
    <source>
        <dbReference type="SAM" id="MobiDB-lite"/>
    </source>
</evidence>
<dbReference type="Gene3D" id="3.40.50.300">
    <property type="entry name" value="P-loop containing nucleotide triphosphate hydrolases"/>
    <property type="match status" value="1"/>
</dbReference>
<dbReference type="InterPro" id="IPR027417">
    <property type="entry name" value="P-loop_NTPase"/>
</dbReference>
<accession>A0ABV0V9R3</accession>
<evidence type="ECO:0000313" key="2">
    <source>
        <dbReference type="EMBL" id="MEQ2253078.1"/>
    </source>
</evidence>
<dbReference type="EMBL" id="JAHRIQ010096553">
    <property type="protein sequence ID" value="MEQ2253078.1"/>
    <property type="molecule type" value="Genomic_DNA"/>
</dbReference>
<keyword evidence="3" id="KW-1185">Reference proteome</keyword>
<dbReference type="Proteomes" id="UP001482620">
    <property type="component" value="Unassembled WGS sequence"/>
</dbReference>
<evidence type="ECO:0000313" key="3">
    <source>
        <dbReference type="Proteomes" id="UP001482620"/>
    </source>
</evidence>
<feature type="non-terminal residue" evidence="2">
    <location>
        <position position="111"/>
    </location>
</feature>
<name>A0ABV0V9R3_9TELE</name>
<feature type="region of interest" description="Disordered" evidence="1">
    <location>
        <begin position="1"/>
        <end position="59"/>
    </location>
</feature>
<comment type="caution">
    <text evidence="2">The sequence shown here is derived from an EMBL/GenBank/DDBJ whole genome shotgun (WGS) entry which is preliminary data.</text>
</comment>
<reference evidence="2 3" key="1">
    <citation type="submission" date="2021-06" db="EMBL/GenBank/DDBJ databases">
        <authorList>
            <person name="Palmer J.M."/>
        </authorList>
    </citation>
    <scope>NUCLEOTIDE SEQUENCE [LARGE SCALE GENOMIC DNA]</scope>
    <source>
        <strain evidence="3">if_2019</strain>
        <tissue evidence="2">Muscle</tissue>
    </source>
</reference>